<reference evidence="2 3" key="1">
    <citation type="submission" date="2017-03" db="EMBL/GenBank/DDBJ databases">
        <authorList>
            <person name="Afonso C.L."/>
            <person name="Miller P.J."/>
            <person name="Scott M.A."/>
            <person name="Spackman E."/>
            <person name="Goraichik I."/>
            <person name="Dimitrov K.M."/>
            <person name="Suarez D.L."/>
            <person name="Swayne D.E."/>
        </authorList>
    </citation>
    <scope>NUCLEOTIDE SEQUENCE [LARGE SCALE GENOMIC DNA]</scope>
    <source>
        <strain evidence="2 3">CECT 7023</strain>
    </source>
</reference>
<name>A0A1Y5RJC7_9RHOB</name>
<dbReference type="AlphaFoldDB" id="A0A1Y5RJC7"/>
<gene>
    <name evidence="2" type="ORF">ROA7023_00264</name>
</gene>
<feature type="region of interest" description="Disordered" evidence="1">
    <location>
        <begin position="31"/>
        <end position="198"/>
    </location>
</feature>
<feature type="compositionally biased region" description="Low complexity" evidence="1">
    <location>
        <begin position="159"/>
        <end position="183"/>
    </location>
</feature>
<dbReference type="InterPro" id="IPR011330">
    <property type="entry name" value="Glyco_hydro/deAcase_b/a-brl"/>
</dbReference>
<proteinExistence type="predicted"/>
<dbReference type="SUPFAM" id="SSF88713">
    <property type="entry name" value="Glycoside hydrolase/deacetylase"/>
    <property type="match status" value="1"/>
</dbReference>
<protein>
    <submittedName>
        <fullName evidence="2">Divergent polysaccharide deacetylase</fullName>
    </submittedName>
</protein>
<dbReference type="InterPro" id="IPR006837">
    <property type="entry name" value="Divergent_DAC"/>
</dbReference>
<dbReference type="CDD" id="cd10936">
    <property type="entry name" value="CE4_DAC2"/>
    <property type="match status" value="1"/>
</dbReference>
<dbReference type="RefSeq" id="WP_085877188.1">
    <property type="nucleotide sequence ID" value="NZ_FWFZ01000001.1"/>
</dbReference>
<dbReference type="Proteomes" id="UP000193900">
    <property type="component" value="Unassembled WGS sequence"/>
</dbReference>
<dbReference type="OrthoDB" id="7658418at2"/>
<dbReference type="EMBL" id="FWFZ01000001">
    <property type="protein sequence ID" value="SLN16219.1"/>
    <property type="molecule type" value="Genomic_DNA"/>
</dbReference>
<feature type="compositionally biased region" description="Low complexity" evidence="1">
    <location>
        <begin position="43"/>
        <end position="59"/>
    </location>
</feature>
<dbReference type="GO" id="GO:0005975">
    <property type="term" value="P:carbohydrate metabolic process"/>
    <property type="evidence" value="ECO:0007669"/>
    <property type="project" value="InterPro"/>
</dbReference>
<keyword evidence="3" id="KW-1185">Reference proteome</keyword>
<evidence type="ECO:0000256" key="1">
    <source>
        <dbReference type="SAM" id="MobiDB-lite"/>
    </source>
</evidence>
<dbReference type="Pfam" id="PF04748">
    <property type="entry name" value="Polysacc_deac_2"/>
    <property type="match status" value="1"/>
</dbReference>
<organism evidence="2 3">
    <name type="scientific">Roseisalinus antarcticus</name>
    <dbReference type="NCBI Taxonomy" id="254357"/>
    <lineage>
        <taxon>Bacteria</taxon>
        <taxon>Pseudomonadati</taxon>
        <taxon>Pseudomonadota</taxon>
        <taxon>Alphaproteobacteria</taxon>
        <taxon>Rhodobacterales</taxon>
        <taxon>Roseobacteraceae</taxon>
        <taxon>Roseisalinus</taxon>
    </lineage>
</organism>
<dbReference type="Gene3D" id="3.20.20.370">
    <property type="entry name" value="Glycoside hydrolase/deacetylase"/>
    <property type="match status" value="1"/>
</dbReference>
<sequence>MFRGILSGAFWGVIVSAISLALASLLGEQPAGNAPPDPPQVEAPGASMAPGAAPDAASGTDVAPVEIAGAPSIPEAPAPEVPSQDSAAPAADMTPATRPETGAVSSGLDSPQAAAPPEMSGPGDDPVLAPPLGRAPDSPGPEAAPDVSTQSAAPPPEVVPEAPDPAATDPSAADAPVAPSDTPGPDAPVVSDAPDSVVAPEAPEAPVVVEVVPAPEPPVVAEARDSVAVVEVTPEPDAPTMVEVLPEPDGAGDAPVVVEIVPDDPAPPPRFALSSETGSGLAGAPAAEAADDAVPALRRYGAEVETDGRPLIAVVMLDDGSVPEADIILGALPMKVTVVLDPAAEGAGARARAFRDAGFEVGILARLPAGATPQDVEVNMAAALRAVPDAVVLVDAGEGGLQANRAATDQAIAALAERGMGFVSISQGLNTALRSAEAAGVPATTIYRDLDAEGQDARVVRRFLEQAAFRARQDAGTTVLARLRPDTISALILWGTAARDGQVQPGPVSTLLLEQSEEG</sequence>
<accession>A0A1Y5RJC7</accession>
<evidence type="ECO:0000313" key="2">
    <source>
        <dbReference type="EMBL" id="SLN16219.1"/>
    </source>
</evidence>
<evidence type="ECO:0000313" key="3">
    <source>
        <dbReference type="Proteomes" id="UP000193900"/>
    </source>
</evidence>